<proteinExistence type="predicted"/>
<gene>
    <name evidence="2" type="ORF">NCTC12112_03275</name>
</gene>
<evidence type="ECO:0000256" key="1">
    <source>
        <dbReference type="SAM" id="Phobius"/>
    </source>
</evidence>
<dbReference type="AlphaFoldDB" id="A0AAX1TMI4"/>
<name>A0AAX1TMI4_9FUSO</name>
<sequence>MKKTFFIIGLLTIFNISFAKLNDNLKIFSQDEKIKVESKITELEDKRKLHIYVNTLPTDEGFSVADPEKIIILNIKKDDSGKSKIELSFSKDINVEECQEGINLVLENAENTLSKGEAGNYAVEVLDGIDGVLDKIDVEEPIVVEEEIVDGEKNTFFIGMGIAFFIIFAIILRVLFVKKKRDSQKEKSK</sequence>
<evidence type="ECO:0008006" key="4">
    <source>
        <dbReference type="Google" id="ProtNLM"/>
    </source>
</evidence>
<keyword evidence="1" id="KW-0812">Transmembrane</keyword>
<dbReference type="GeneID" id="78454534"/>
<evidence type="ECO:0000313" key="3">
    <source>
        <dbReference type="Proteomes" id="UP000249008"/>
    </source>
</evidence>
<keyword evidence="1" id="KW-1133">Transmembrane helix</keyword>
<evidence type="ECO:0000313" key="2">
    <source>
        <dbReference type="EMBL" id="SQJ17133.1"/>
    </source>
</evidence>
<dbReference type="RefSeq" id="WP_005982476.1">
    <property type="nucleotide sequence ID" value="NZ_BAABXY010000001.1"/>
</dbReference>
<protein>
    <recommendedName>
        <fullName evidence="4">TPM domain-containing protein</fullName>
    </recommendedName>
</protein>
<feature type="transmembrane region" description="Helical" evidence="1">
    <location>
        <begin position="156"/>
        <end position="176"/>
    </location>
</feature>
<dbReference type="KEGG" id="ful:C4N20_06920"/>
<dbReference type="EMBL" id="LS483487">
    <property type="protein sequence ID" value="SQJ17133.1"/>
    <property type="molecule type" value="Genomic_DNA"/>
</dbReference>
<keyword evidence="1" id="KW-0472">Membrane</keyword>
<accession>A0AAX1TMI4</accession>
<reference evidence="2 3" key="1">
    <citation type="submission" date="2018-06" db="EMBL/GenBank/DDBJ databases">
        <authorList>
            <consortium name="Pathogen Informatics"/>
            <person name="Doyle S."/>
        </authorList>
    </citation>
    <scope>NUCLEOTIDE SEQUENCE [LARGE SCALE GENOMIC DNA]</scope>
    <source>
        <strain evidence="2 3">NCTC12112</strain>
    </source>
</reference>
<dbReference type="Proteomes" id="UP000249008">
    <property type="component" value="Chromosome 1"/>
</dbReference>
<organism evidence="2 3">
    <name type="scientific">Fusobacterium ulcerans</name>
    <dbReference type="NCBI Taxonomy" id="861"/>
    <lineage>
        <taxon>Bacteria</taxon>
        <taxon>Fusobacteriati</taxon>
        <taxon>Fusobacteriota</taxon>
        <taxon>Fusobacteriia</taxon>
        <taxon>Fusobacteriales</taxon>
        <taxon>Fusobacteriaceae</taxon>
        <taxon>Fusobacterium</taxon>
    </lineage>
</organism>